<protein>
    <submittedName>
        <fullName evidence="1">Uncharacterized protein</fullName>
    </submittedName>
</protein>
<gene>
    <name evidence="1" type="ORF">VO63_05010</name>
</gene>
<sequence>MAIELSDELIRLQQEAVDARAAATAGSYSAEAWQPWIDAADALQAAITAYAAEKHLLRFDVEKELKFRVLHPEEYAERERKAAEKAAAGK</sequence>
<dbReference type="Proteomes" id="UP000265325">
    <property type="component" value="Unassembled WGS sequence"/>
</dbReference>
<dbReference type="AlphaFoldDB" id="A0A2P2GTJ0"/>
<evidence type="ECO:0000313" key="2">
    <source>
        <dbReference type="Proteomes" id="UP000265325"/>
    </source>
</evidence>
<comment type="caution">
    <text evidence="1">The sequence shown here is derived from an EMBL/GenBank/DDBJ whole genome shotgun (WGS) entry which is preliminary data.</text>
</comment>
<organism evidence="1 2">
    <name type="scientific">Streptomyces showdoensis</name>
    <dbReference type="NCBI Taxonomy" id="68268"/>
    <lineage>
        <taxon>Bacteria</taxon>
        <taxon>Bacillati</taxon>
        <taxon>Actinomycetota</taxon>
        <taxon>Actinomycetes</taxon>
        <taxon>Kitasatosporales</taxon>
        <taxon>Streptomycetaceae</taxon>
        <taxon>Streptomyces</taxon>
    </lineage>
</organism>
<keyword evidence="2" id="KW-1185">Reference proteome</keyword>
<evidence type="ECO:0000313" key="1">
    <source>
        <dbReference type="EMBL" id="KKZ74817.1"/>
    </source>
</evidence>
<dbReference type="EMBL" id="LAQS01000006">
    <property type="protein sequence ID" value="KKZ74817.1"/>
    <property type="molecule type" value="Genomic_DNA"/>
</dbReference>
<dbReference type="RefSeq" id="WP_046906317.1">
    <property type="nucleotide sequence ID" value="NZ_BAAAXG010000026.1"/>
</dbReference>
<accession>A0A2P2GTJ0</accession>
<proteinExistence type="predicted"/>
<name>A0A2P2GTJ0_STREW</name>
<reference evidence="1 2" key="1">
    <citation type="submission" date="2015-05" db="EMBL/GenBank/DDBJ databases">
        <title>Draft Genome assembly of Streptomyces showdoensis.</title>
        <authorList>
            <person name="Thapa K.K."/>
            <person name="Metsa-Ketela M."/>
        </authorList>
    </citation>
    <scope>NUCLEOTIDE SEQUENCE [LARGE SCALE GENOMIC DNA]</scope>
    <source>
        <strain evidence="1 2">ATCC 15227</strain>
    </source>
</reference>